<proteinExistence type="predicted"/>
<reference evidence="2" key="1">
    <citation type="submission" date="2023-06" db="EMBL/GenBank/DDBJ databases">
        <title>Genomic analysis of the entomopathogenic nematode Steinernema hermaphroditum.</title>
        <authorList>
            <person name="Schwarz E.M."/>
            <person name="Heppert J.K."/>
            <person name="Baniya A."/>
            <person name="Schwartz H.T."/>
            <person name="Tan C.-H."/>
            <person name="Antoshechkin I."/>
            <person name="Sternberg P.W."/>
            <person name="Goodrich-Blair H."/>
            <person name="Dillman A.R."/>
        </authorList>
    </citation>
    <scope>NUCLEOTIDE SEQUENCE</scope>
    <source>
        <strain evidence="2">PS9179</strain>
        <tissue evidence="2">Whole animal</tissue>
    </source>
</reference>
<sequence length="130" mass="14834">MSRKNLKVPNRRHHRKRPAHRRRASGWSIGKKLLELQKKIKMALTYKEFYYTTILKGGFYAKSPGCQFRMTRARSGLVVIGNLHHLKKASSWKSFIEATDNVPVQTPQYAELLNGGPISAAVLKSLETEI</sequence>
<organism evidence="2 3">
    <name type="scientific">Steinernema hermaphroditum</name>
    <dbReference type="NCBI Taxonomy" id="289476"/>
    <lineage>
        <taxon>Eukaryota</taxon>
        <taxon>Metazoa</taxon>
        <taxon>Ecdysozoa</taxon>
        <taxon>Nematoda</taxon>
        <taxon>Chromadorea</taxon>
        <taxon>Rhabditida</taxon>
        <taxon>Tylenchina</taxon>
        <taxon>Panagrolaimomorpha</taxon>
        <taxon>Strongyloidoidea</taxon>
        <taxon>Steinernematidae</taxon>
        <taxon>Steinernema</taxon>
    </lineage>
</organism>
<evidence type="ECO:0000313" key="2">
    <source>
        <dbReference type="EMBL" id="KAK0413882.1"/>
    </source>
</evidence>
<name>A0AA39LY48_9BILA</name>
<accession>A0AA39LY48</accession>
<protein>
    <submittedName>
        <fullName evidence="2">Uncharacterized protein</fullName>
    </submittedName>
</protein>
<evidence type="ECO:0000256" key="1">
    <source>
        <dbReference type="SAM" id="MobiDB-lite"/>
    </source>
</evidence>
<dbReference type="Proteomes" id="UP001175271">
    <property type="component" value="Unassembled WGS sequence"/>
</dbReference>
<dbReference type="AlphaFoldDB" id="A0AA39LY48"/>
<evidence type="ECO:0000313" key="3">
    <source>
        <dbReference type="Proteomes" id="UP001175271"/>
    </source>
</evidence>
<gene>
    <name evidence="2" type="ORF">QR680_007042</name>
</gene>
<keyword evidence="3" id="KW-1185">Reference proteome</keyword>
<comment type="caution">
    <text evidence="2">The sequence shown here is derived from an EMBL/GenBank/DDBJ whole genome shotgun (WGS) entry which is preliminary data.</text>
</comment>
<dbReference type="EMBL" id="JAUCMV010000003">
    <property type="protein sequence ID" value="KAK0413882.1"/>
    <property type="molecule type" value="Genomic_DNA"/>
</dbReference>
<feature type="region of interest" description="Disordered" evidence="1">
    <location>
        <begin position="1"/>
        <end position="24"/>
    </location>
</feature>